<keyword evidence="3" id="KW-1185">Reference proteome</keyword>
<proteinExistence type="predicted"/>
<dbReference type="Pfam" id="PF13271">
    <property type="entry name" value="DUF4062"/>
    <property type="match status" value="1"/>
</dbReference>
<evidence type="ECO:0000259" key="1">
    <source>
        <dbReference type="Pfam" id="PF13271"/>
    </source>
</evidence>
<gene>
    <name evidence="2" type="ORF">JL111_20270</name>
</gene>
<dbReference type="RefSeq" id="WP_191313339.1">
    <property type="nucleotide sequence ID" value="NZ_BNCL01000060.1"/>
</dbReference>
<evidence type="ECO:0000313" key="3">
    <source>
        <dbReference type="Proteomes" id="UP000644749"/>
    </source>
</evidence>
<feature type="domain" description="DUF4062" evidence="1">
    <location>
        <begin position="7"/>
        <end position="88"/>
    </location>
</feature>
<organism evidence="2 3">
    <name type="scientific">Paracoccus aerius</name>
    <dbReference type="NCBI Taxonomy" id="1915382"/>
    <lineage>
        <taxon>Bacteria</taxon>
        <taxon>Pseudomonadati</taxon>
        <taxon>Pseudomonadota</taxon>
        <taxon>Alphaproteobacteria</taxon>
        <taxon>Rhodobacterales</taxon>
        <taxon>Paracoccaceae</taxon>
        <taxon>Paracoccus</taxon>
    </lineage>
</organism>
<comment type="caution">
    <text evidence="2">The sequence shown here is derived from an EMBL/GenBank/DDBJ whole genome shotgun (WGS) entry which is preliminary data.</text>
</comment>
<accession>A0ABS1SAL7</accession>
<dbReference type="Proteomes" id="UP000644749">
    <property type="component" value="Unassembled WGS sequence"/>
</dbReference>
<dbReference type="InterPro" id="IPR025139">
    <property type="entry name" value="DUF4062"/>
</dbReference>
<reference evidence="2 3" key="1">
    <citation type="submission" date="2021-01" db="EMBL/GenBank/DDBJ databases">
        <title>011410 draft genome.</title>
        <authorList>
            <person name="Lang L."/>
        </authorList>
    </citation>
    <scope>NUCLEOTIDE SEQUENCE [LARGE SCALE GENOMIC DNA]</scope>
    <source>
        <strain evidence="2 3">KCTC 42845</strain>
    </source>
</reference>
<name>A0ABS1SAL7_9RHOB</name>
<protein>
    <submittedName>
        <fullName evidence="2">DUF4062 domain-containing protein</fullName>
    </submittedName>
</protein>
<sequence>MSDTKYQVFISSTYEDLKEERRAVEQTIIRAGDFPVGMEAFPAADEEQFSFIKSIIKQCDYYVLIISGRYGSLALDGKSYTQKEYEYAKEIGVPVLLMVREKREELPVNKAEANPENKEKLEKFIQDASTGRIRKGWETLDGLKLAVREALDHAKATKPRPGWVRGGQSTSAENLQMIISLREENDALKKKLEDTTPKILLPKNLAGLETKIKISGSHMVRTSSSRVRENFFFTISLGDVFSMIAPHLILPKIDSSVESIISALLVDHEYPDENSSAASIDDGVFQKIKIQLTALNLITVGAGETNGGGVELFWELTSLGKQEMFSRIAIVNKE</sequence>
<evidence type="ECO:0000313" key="2">
    <source>
        <dbReference type="EMBL" id="MBL3675796.1"/>
    </source>
</evidence>
<dbReference type="EMBL" id="JAESHT010000051">
    <property type="protein sequence ID" value="MBL3675796.1"/>
    <property type="molecule type" value="Genomic_DNA"/>
</dbReference>